<proteinExistence type="predicted"/>
<feature type="compositionally biased region" description="Low complexity" evidence="1">
    <location>
        <begin position="128"/>
        <end position="141"/>
    </location>
</feature>
<evidence type="ECO:0000256" key="1">
    <source>
        <dbReference type="SAM" id="MobiDB-lite"/>
    </source>
</evidence>
<accession>A0A915MA08</accession>
<name>A0A915MA08_MELJA</name>
<feature type="compositionally biased region" description="Basic and acidic residues" evidence="1">
    <location>
        <begin position="390"/>
        <end position="401"/>
    </location>
</feature>
<feature type="compositionally biased region" description="Acidic residues" evidence="1">
    <location>
        <begin position="142"/>
        <end position="154"/>
    </location>
</feature>
<organism evidence="2 3">
    <name type="scientific">Meloidogyne javanica</name>
    <name type="common">Root-knot nematode worm</name>
    <dbReference type="NCBI Taxonomy" id="6303"/>
    <lineage>
        <taxon>Eukaryota</taxon>
        <taxon>Metazoa</taxon>
        <taxon>Ecdysozoa</taxon>
        <taxon>Nematoda</taxon>
        <taxon>Chromadorea</taxon>
        <taxon>Rhabditida</taxon>
        <taxon>Tylenchina</taxon>
        <taxon>Tylenchomorpha</taxon>
        <taxon>Tylenchoidea</taxon>
        <taxon>Meloidogynidae</taxon>
        <taxon>Meloidogyninae</taxon>
        <taxon>Meloidogyne</taxon>
        <taxon>Meloidogyne incognita group</taxon>
    </lineage>
</organism>
<keyword evidence="2" id="KW-1185">Reference proteome</keyword>
<protein>
    <submittedName>
        <fullName evidence="3">Uncharacterized protein</fullName>
    </submittedName>
</protein>
<evidence type="ECO:0000313" key="2">
    <source>
        <dbReference type="Proteomes" id="UP000887561"/>
    </source>
</evidence>
<sequence>MLRRSIRFSVGVGSLFDLACLNKALAETAADFGGNVGAITGVRRKPSHQVDAGDEYGENESFGSSGRQSESLLDEIVRRDSLPNMPKKMAKKILRKQQNKYLSRGHRIDQCNSAETASEHGNELNKLDFSPSEDISPSPSEESLDSQSSDEEFFDSSSSSEDVGPSDNNSQKYKEPYIAKKEYSINDLLVEFEVHVDVQQACFDSTKFLSDLFGNQQEELQDKENGLKLKNETILKLFKASEAIIGEIKNLIVEFEKVFDKELKGEKKYYKNREKKSLPENLFCESLPNYVIAGLFNKKYKATRTRLFDKFLGKEESKETRWKSVKKALRKHKAVEKQTALEQKALEKQKSLKNESLKKQKSLENQKALEKAMDKQKALEKALEQKALEKQESLEKQKGLEKQTATENQKALEKQKSLRKQNSLKQKFLKKQESLSLKNCKLNWGDVIKFTTKLNDICK</sequence>
<feature type="compositionally biased region" description="Polar residues" evidence="1">
    <location>
        <begin position="61"/>
        <end position="71"/>
    </location>
</feature>
<feature type="region of interest" description="Disordered" evidence="1">
    <location>
        <begin position="390"/>
        <end position="424"/>
    </location>
</feature>
<feature type="region of interest" description="Disordered" evidence="1">
    <location>
        <begin position="124"/>
        <end position="175"/>
    </location>
</feature>
<evidence type="ECO:0000313" key="3">
    <source>
        <dbReference type="WBParaSite" id="scaffold34782_cov204.g21722"/>
    </source>
</evidence>
<reference evidence="3" key="1">
    <citation type="submission" date="2022-11" db="UniProtKB">
        <authorList>
            <consortium name="WormBaseParasite"/>
        </authorList>
    </citation>
    <scope>IDENTIFICATION</scope>
</reference>
<dbReference type="Proteomes" id="UP000887561">
    <property type="component" value="Unplaced"/>
</dbReference>
<feature type="compositionally biased region" description="Basic residues" evidence="1">
    <location>
        <begin position="88"/>
        <end position="98"/>
    </location>
</feature>
<dbReference type="WBParaSite" id="scaffold34782_cov204.g21722">
    <property type="protein sequence ID" value="scaffold34782_cov204.g21722"/>
    <property type="gene ID" value="scaffold34782_cov204.g21722"/>
</dbReference>
<feature type="region of interest" description="Disordered" evidence="1">
    <location>
        <begin position="45"/>
        <end position="105"/>
    </location>
</feature>
<dbReference type="AlphaFoldDB" id="A0A915MA08"/>